<protein>
    <submittedName>
        <fullName evidence="1">Uncharacterized protein</fullName>
    </submittedName>
</protein>
<comment type="caution">
    <text evidence="1">The sequence shown here is derived from an EMBL/GenBank/DDBJ whole genome shotgun (WGS) entry which is preliminary data.</text>
</comment>
<accession>A0A0C2MZJ4</accession>
<dbReference type="EMBL" id="JWZT01002382">
    <property type="protein sequence ID" value="KII69545.1"/>
    <property type="molecule type" value="Genomic_DNA"/>
</dbReference>
<dbReference type="AlphaFoldDB" id="A0A0C2MZJ4"/>
<dbReference type="Proteomes" id="UP000031668">
    <property type="component" value="Unassembled WGS sequence"/>
</dbReference>
<evidence type="ECO:0000313" key="1">
    <source>
        <dbReference type="EMBL" id="KII69545.1"/>
    </source>
</evidence>
<name>A0A0C2MZJ4_THEKT</name>
<gene>
    <name evidence="1" type="ORF">RF11_00425</name>
</gene>
<proteinExistence type="predicted"/>
<keyword evidence="2" id="KW-1185">Reference proteome</keyword>
<reference evidence="1 2" key="1">
    <citation type="journal article" date="2014" name="Genome Biol. Evol.">
        <title>The genome of the myxosporean Thelohanellus kitauei shows adaptations to nutrient acquisition within its fish host.</title>
        <authorList>
            <person name="Yang Y."/>
            <person name="Xiong J."/>
            <person name="Zhou Z."/>
            <person name="Huo F."/>
            <person name="Miao W."/>
            <person name="Ran C."/>
            <person name="Liu Y."/>
            <person name="Zhang J."/>
            <person name="Feng J."/>
            <person name="Wang M."/>
            <person name="Wang M."/>
            <person name="Wang L."/>
            <person name="Yao B."/>
        </authorList>
    </citation>
    <scope>NUCLEOTIDE SEQUENCE [LARGE SCALE GENOMIC DNA]</scope>
    <source>
        <strain evidence="1">Wuqing</strain>
    </source>
</reference>
<sequence length="194" mass="22302">MVSSLCSVFRRGLGWFSNDYQLLNEETAVSDSRSIDEILDSDLLFSEQSNEPFWTFIEKGRRYEKSGRYKQAGETYVYSAAYCYRESSAIAAIYQHAIECFLRVKDSQADIALTYASGIFVMNSVPEKAIELCFIYGHKFNRAFSHESRDSCYQKGDSLRHRYNLHHACVMAIFDESQYNGDLTKANADYSKVN</sequence>
<organism evidence="1 2">
    <name type="scientific">Thelohanellus kitauei</name>
    <name type="common">Myxosporean</name>
    <dbReference type="NCBI Taxonomy" id="669202"/>
    <lineage>
        <taxon>Eukaryota</taxon>
        <taxon>Metazoa</taxon>
        <taxon>Cnidaria</taxon>
        <taxon>Myxozoa</taxon>
        <taxon>Myxosporea</taxon>
        <taxon>Bivalvulida</taxon>
        <taxon>Platysporina</taxon>
        <taxon>Myxobolidae</taxon>
        <taxon>Thelohanellus</taxon>
    </lineage>
</organism>
<evidence type="ECO:0000313" key="2">
    <source>
        <dbReference type="Proteomes" id="UP000031668"/>
    </source>
</evidence>